<dbReference type="EMBL" id="JBJURJ010000004">
    <property type="protein sequence ID" value="MFM9328009.1"/>
    <property type="molecule type" value="Genomic_DNA"/>
</dbReference>
<organism evidence="1 2">
    <name type="scientific">Paenibacillus mesotrionivorans</name>
    <dbReference type="NCBI Taxonomy" id="3160968"/>
    <lineage>
        <taxon>Bacteria</taxon>
        <taxon>Bacillati</taxon>
        <taxon>Bacillota</taxon>
        <taxon>Bacilli</taxon>
        <taxon>Bacillales</taxon>
        <taxon>Paenibacillaceae</taxon>
        <taxon>Paenibacillus</taxon>
    </lineage>
</organism>
<name>A0ACC7NTE3_9BACL</name>
<gene>
    <name evidence="1" type="ORF">ACI1P1_06920</name>
</gene>
<keyword evidence="2" id="KW-1185">Reference proteome</keyword>
<evidence type="ECO:0000313" key="1">
    <source>
        <dbReference type="EMBL" id="MFM9328009.1"/>
    </source>
</evidence>
<dbReference type="Proteomes" id="UP001631969">
    <property type="component" value="Unassembled WGS sequence"/>
</dbReference>
<comment type="caution">
    <text evidence="1">The sequence shown here is derived from an EMBL/GenBank/DDBJ whole genome shotgun (WGS) entry which is preliminary data.</text>
</comment>
<evidence type="ECO:0000313" key="2">
    <source>
        <dbReference type="Proteomes" id="UP001631969"/>
    </source>
</evidence>
<protein>
    <submittedName>
        <fullName evidence="1">DHHA1 domain-containing protein</fullName>
    </submittedName>
</protein>
<proteinExistence type="predicted"/>
<sequence length="340" mass="38964">MFQHSGRAWSDFFGEFIEYACLGTMADLMQLQGENRIIAKLGMMKLKQTPSPVFRELTRQLFVRSFTCDTIYYKIAPIFNAIGPIDDPNKAVQLLLVSASDERTIADLISYNERRKVITADQFFLVDARIQSQNLHENQVIVVQGELHEGIIEILASRITEKYKKPSIVITQEGKGSARSVPNSGFSIIETIKRASGNLKSFGGHQAAAGLSIEVERLSAFRYEIQQSALLEPAIRPSITFDHEINIDQFQDEMYEDLFLLEPFGNGNRKPVYYSKDTIITKWKPFGKQDAHMNIKTKKNKAILFYHNNQFNALPDQRIDFLYKPSFNHNKKEFIVTEYC</sequence>
<accession>A0ACC7NTE3</accession>
<reference evidence="1" key="1">
    <citation type="submission" date="2024-12" db="EMBL/GenBank/DDBJ databases">
        <authorList>
            <person name="Wu N."/>
        </authorList>
    </citation>
    <scope>NUCLEOTIDE SEQUENCE</scope>
    <source>
        <strain evidence="1">P15</strain>
    </source>
</reference>